<dbReference type="CDD" id="cd19757">
    <property type="entry name" value="Bbox1"/>
    <property type="match status" value="1"/>
</dbReference>
<dbReference type="Proteomes" id="UP000683360">
    <property type="component" value="Unassembled WGS sequence"/>
</dbReference>
<dbReference type="Gene3D" id="4.10.830.40">
    <property type="match status" value="1"/>
</dbReference>
<feature type="region of interest" description="Disordered" evidence="2">
    <location>
        <begin position="235"/>
        <end position="256"/>
    </location>
</feature>
<organism evidence="4 5">
    <name type="scientific">Mytilus edulis</name>
    <name type="common">Blue mussel</name>
    <dbReference type="NCBI Taxonomy" id="6550"/>
    <lineage>
        <taxon>Eukaryota</taxon>
        <taxon>Metazoa</taxon>
        <taxon>Spiralia</taxon>
        <taxon>Lophotrochozoa</taxon>
        <taxon>Mollusca</taxon>
        <taxon>Bivalvia</taxon>
        <taxon>Autobranchia</taxon>
        <taxon>Pteriomorphia</taxon>
        <taxon>Mytilida</taxon>
        <taxon>Mytiloidea</taxon>
        <taxon>Mytilidae</taxon>
        <taxon>Mytilinae</taxon>
        <taxon>Mytilus</taxon>
    </lineage>
</organism>
<proteinExistence type="predicted"/>
<dbReference type="InterPro" id="IPR000315">
    <property type="entry name" value="Znf_B-box"/>
</dbReference>
<protein>
    <recommendedName>
        <fullName evidence="3">B box-type domain-containing protein</fullName>
    </recommendedName>
</protein>
<dbReference type="EMBL" id="CAJPWZ010001297">
    <property type="protein sequence ID" value="CAG2212419.1"/>
    <property type="molecule type" value="Genomic_DNA"/>
</dbReference>
<dbReference type="PROSITE" id="PS50119">
    <property type="entry name" value="ZF_BBOX"/>
    <property type="match status" value="1"/>
</dbReference>
<dbReference type="AlphaFoldDB" id="A0A8S3RZY7"/>
<keyword evidence="1" id="KW-0862">Zinc</keyword>
<dbReference type="GO" id="GO:0008270">
    <property type="term" value="F:zinc ion binding"/>
    <property type="evidence" value="ECO:0007669"/>
    <property type="project" value="UniProtKB-KW"/>
</dbReference>
<keyword evidence="1" id="KW-0479">Metal-binding</keyword>
<keyword evidence="1" id="KW-0863">Zinc-finger</keyword>
<feature type="compositionally biased region" description="Basic and acidic residues" evidence="2">
    <location>
        <begin position="241"/>
        <end position="256"/>
    </location>
</feature>
<evidence type="ECO:0000313" key="4">
    <source>
        <dbReference type="EMBL" id="CAG2212419.1"/>
    </source>
</evidence>
<accession>A0A8S3RZY7</accession>
<keyword evidence="5" id="KW-1185">Reference proteome</keyword>
<comment type="caution">
    <text evidence="4">The sequence shown here is derived from an EMBL/GenBank/DDBJ whole genome shotgun (WGS) entry which is preliminary data.</text>
</comment>
<evidence type="ECO:0000256" key="2">
    <source>
        <dbReference type="SAM" id="MobiDB-lite"/>
    </source>
</evidence>
<gene>
    <name evidence="4" type="ORF">MEDL_26384</name>
</gene>
<evidence type="ECO:0000313" key="5">
    <source>
        <dbReference type="Proteomes" id="UP000683360"/>
    </source>
</evidence>
<dbReference type="OrthoDB" id="125856at2759"/>
<feature type="domain" description="B box-type" evidence="3">
    <location>
        <begin position="118"/>
        <end position="168"/>
    </location>
</feature>
<name>A0A8S3RZY7_MYTED</name>
<sequence length="256" mass="29571">MTNTHRNCKSVLPLEDASKNVNESAMLVDTKCELDGIADTLKIFETDRKMHQERKHRWDNVRQIRNMLIADTDINSIIQVDCDGRYHKQILEGKDGVPRNQLHCSLTHFYKVHQDTMATNRNCDRCQLNEKSTLGISKCKECEEVYCTDCVKSHQSIKTFASHHLISISNQDGLIDDDTDNDPINTVSGILHRLKQMGEEHETQVFKHKIKEECIAEKISRTKFQLLSQLNNLEQNTTDSSGHKDRIEHMKNDLKQ</sequence>
<evidence type="ECO:0000259" key="3">
    <source>
        <dbReference type="PROSITE" id="PS50119"/>
    </source>
</evidence>
<reference evidence="4" key="1">
    <citation type="submission" date="2021-03" db="EMBL/GenBank/DDBJ databases">
        <authorList>
            <person name="Bekaert M."/>
        </authorList>
    </citation>
    <scope>NUCLEOTIDE SEQUENCE</scope>
</reference>
<evidence type="ECO:0000256" key="1">
    <source>
        <dbReference type="PROSITE-ProRule" id="PRU00024"/>
    </source>
</evidence>